<dbReference type="RefSeq" id="WP_091281671.1">
    <property type="nucleotide sequence ID" value="NZ_LT629804.1"/>
</dbReference>
<dbReference type="Proteomes" id="UP000214355">
    <property type="component" value="Chromosome I"/>
</dbReference>
<name>A0A1H2LJQ1_9ACTO</name>
<gene>
    <name evidence="2" type="ORF">SAMN04489737_1467</name>
</gene>
<reference evidence="3" key="1">
    <citation type="submission" date="2016-10" db="EMBL/GenBank/DDBJ databases">
        <authorList>
            <person name="Varghese N."/>
            <person name="Submissions S."/>
        </authorList>
    </citation>
    <scope>NUCLEOTIDE SEQUENCE [LARGE SCALE GENOMIC DNA]</scope>
    <source>
        <strain evidence="3">DSM 10002</strain>
    </source>
</reference>
<sequence>MTTRSIVSYLGSKTYPGRTLVLATSPDGKTATIVYFIMGRSMNSQNRVFVDDGDVVRTQAYDESQMADPSLIIYPIYRYSGTTHIFTNGDQTATIYNGLIDGLLPAESLSERECEPDAPNFTPRISLVTQPDEYSMHVIKAADHTGQQSVHFDFHYPYVRGIGHCIHTYHDDVQPLPSFSGEPVEFDYEDGLGRKIWDAINPEFKVSLLEATLDLETHTITTMSITNKHEVHA</sequence>
<dbReference type="EMBL" id="LT629804">
    <property type="protein sequence ID" value="SDU81273.1"/>
    <property type="molecule type" value="Genomic_DNA"/>
</dbReference>
<proteinExistence type="predicted"/>
<dbReference type="InterPro" id="IPR020600">
    <property type="entry name" value="IMP_cyclohydrolase-like"/>
</dbReference>
<dbReference type="GO" id="GO:0003937">
    <property type="term" value="F:IMP cyclohydrolase activity"/>
    <property type="evidence" value="ECO:0007669"/>
    <property type="project" value="InterPro"/>
</dbReference>
<dbReference type="GO" id="GO:0006188">
    <property type="term" value="P:IMP biosynthetic process"/>
    <property type="evidence" value="ECO:0007669"/>
    <property type="project" value="InterPro"/>
</dbReference>
<dbReference type="SUPFAM" id="SSF75569">
    <property type="entry name" value="Archaeal IMP cyclohydrolase PurO"/>
    <property type="match status" value="1"/>
</dbReference>
<feature type="domain" description="Inosine monophosphate cyclohydrolase-like" evidence="1">
    <location>
        <begin position="15"/>
        <end position="212"/>
    </location>
</feature>
<dbReference type="Gene3D" id="3.60.20.20">
    <property type="entry name" value="Inosine monophosphate cyclohydrolase-like"/>
    <property type="match status" value="1"/>
</dbReference>
<evidence type="ECO:0000313" key="2">
    <source>
        <dbReference type="EMBL" id="SDU81273.1"/>
    </source>
</evidence>
<dbReference type="STRING" id="131112.SAMN04489737_1467"/>
<protein>
    <submittedName>
        <fullName evidence="2">IMP cyclohydrolase-like protein</fullName>
    </submittedName>
</protein>
<organism evidence="2 3">
    <name type="scientific">Arcanobacterium phocae</name>
    <dbReference type="NCBI Taxonomy" id="131112"/>
    <lineage>
        <taxon>Bacteria</taxon>
        <taxon>Bacillati</taxon>
        <taxon>Actinomycetota</taxon>
        <taxon>Actinomycetes</taxon>
        <taxon>Actinomycetales</taxon>
        <taxon>Actinomycetaceae</taxon>
        <taxon>Arcanobacterium</taxon>
    </lineage>
</organism>
<dbReference type="GeneID" id="65345196"/>
<dbReference type="OrthoDB" id="2676808at2"/>
<dbReference type="AlphaFoldDB" id="A0A1H2LJQ1"/>
<keyword evidence="2" id="KW-0378">Hydrolase</keyword>
<evidence type="ECO:0000313" key="3">
    <source>
        <dbReference type="Proteomes" id="UP000214355"/>
    </source>
</evidence>
<dbReference type="Pfam" id="PF07826">
    <property type="entry name" value="IMP_cyclohyd"/>
    <property type="match status" value="1"/>
</dbReference>
<dbReference type="InterPro" id="IPR036795">
    <property type="entry name" value="IMP_cyclohydrolase-like_sf"/>
</dbReference>
<evidence type="ECO:0000259" key="1">
    <source>
        <dbReference type="Pfam" id="PF07826"/>
    </source>
</evidence>
<keyword evidence="3" id="KW-1185">Reference proteome</keyword>
<accession>A0A1H2LJQ1</accession>